<dbReference type="InterPro" id="IPR041698">
    <property type="entry name" value="Methyltransf_25"/>
</dbReference>
<protein>
    <submittedName>
        <fullName evidence="3">Class I SAM-dependent methyltransferase</fullName>
    </submittedName>
</protein>
<dbReference type="GO" id="GO:0032259">
    <property type="term" value="P:methylation"/>
    <property type="evidence" value="ECO:0007669"/>
    <property type="project" value="UniProtKB-KW"/>
</dbReference>
<reference evidence="3 4" key="1">
    <citation type="submission" date="2019-09" db="EMBL/GenBank/DDBJ databases">
        <title>Draft genome sequence of Ginsengibacter sp. BR5-29.</title>
        <authorList>
            <person name="Im W.-T."/>
        </authorList>
    </citation>
    <scope>NUCLEOTIDE SEQUENCE [LARGE SCALE GENOMIC DNA]</scope>
    <source>
        <strain evidence="3 4">BR5-29</strain>
    </source>
</reference>
<evidence type="ECO:0000259" key="2">
    <source>
        <dbReference type="Pfam" id="PF13649"/>
    </source>
</evidence>
<dbReference type="Pfam" id="PF13649">
    <property type="entry name" value="Methyltransf_25"/>
    <property type="match status" value="1"/>
</dbReference>
<keyword evidence="1 3" id="KW-0808">Transferase</keyword>
<dbReference type="CDD" id="cd02440">
    <property type="entry name" value="AdoMet_MTases"/>
    <property type="match status" value="1"/>
</dbReference>
<accession>A0A5J5INC3</accession>
<dbReference type="PANTHER" id="PTHR43861:SF3">
    <property type="entry name" value="PUTATIVE (AFU_ORTHOLOGUE AFUA_2G14390)-RELATED"/>
    <property type="match status" value="1"/>
</dbReference>
<name>A0A5J5INC3_9BACT</name>
<gene>
    <name evidence="3" type="ORF">FW778_00680</name>
</gene>
<proteinExistence type="predicted"/>
<comment type="caution">
    <text evidence="3">The sequence shown here is derived from an EMBL/GenBank/DDBJ whole genome shotgun (WGS) entry which is preliminary data.</text>
</comment>
<evidence type="ECO:0000313" key="3">
    <source>
        <dbReference type="EMBL" id="KAA9042231.1"/>
    </source>
</evidence>
<dbReference type="EMBL" id="VYQF01000001">
    <property type="protein sequence ID" value="KAA9042231.1"/>
    <property type="molecule type" value="Genomic_DNA"/>
</dbReference>
<dbReference type="PANTHER" id="PTHR43861">
    <property type="entry name" value="TRANS-ACONITATE 2-METHYLTRANSFERASE-RELATED"/>
    <property type="match status" value="1"/>
</dbReference>
<keyword evidence="4" id="KW-1185">Reference proteome</keyword>
<dbReference type="AlphaFoldDB" id="A0A5J5INC3"/>
<organism evidence="3 4">
    <name type="scientific">Ginsengibacter hankyongi</name>
    <dbReference type="NCBI Taxonomy" id="2607284"/>
    <lineage>
        <taxon>Bacteria</taxon>
        <taxon>Pseudomonadati</taxon>
        <taxon>Bacteroidota</taxon>
        <taxon>Chitinophagia</taxon>
        <taxon>Chitinophagales</taxon>
        <taxon>Chitinophagaceae</taxon>
        <taxon>Ginsengibacter</taxon>
    </lineage>
</organism>
<dbReference type="Gene3D" id="3.40.50.150">
    <property type="entry name" value="Vaccinia Virus protein VP39"/>
    <property type="match status" value="1"/>
</dbReference>
<evidence type="ECO:0000256" key="1">
    <source>
        <dbReference type="ARBA" id="ARBA00022679"/>
    </source>
</evidence>
<feature type="domain" description="Methyltransferase" evidence="2">
    <location>
        <begin position="42"/>
        <end position="128"/>
    </location>
</feature>
<dbReference type="SUPFAM" id="SSF53335">
    <property type="entry name" value="S-adenosyl-L-methionine-dependent methyltransferases"/>
    <property type="match status" value="1"/>
</dbReference>
<dbReference type="Proteomes" id="UP000326903">
    <property type="component" value="Unassembled WGS sequence"/>
</dbReference>
<keyword evidence="3" id="KW-0489">Methyltransferase</keyword>
<dbReference type="InterPro" id="IPR029063">
    <property type="entry name" value="SAM-dependent_MTases_sf"/>
</dbReference>
<evidence type="ECO:0000313" key="4">
    <source>
        <dbReference type="Proteomes" id="UP000326903"/>
    </source>
</evidence>
<dbReference type="GO" id="GO:0008168">
    <property type="term" value="F:methyltransferase activity"/>
    <property type="evidence" value="ECO:0007669"/>
    <property type="project" value="UniProtKB-KW"/>
</dbReference>
<sequence>MHNFWNERYSVKEYIYGEEPNVFFAEQLSKLKPGTIILPCEGEGRNAVFAASNGWSVDAFDSSEAGKMKALQLAHKKGVSIEYVVEDALAVDYPANSADVVAFIYAHFPPATRKAVLQKAITWLKPGGKIILEAFNPNQLQNDTGGPKDVSMLYTEDIIREEFGGMKIELLQTLRTELSEGKYHEGISDIVRFVGIKE</sequence>